<evidence type="ECO:0000256" key="1">
    <source>
        <dbReference type="ARBA" id="ARBA00022801"/>
    </source>
</evidence>
<keyword evidence="1 4" id="KW-0378">Hydrolase</keyword>
<dbReference type="RefSeq" id="WP_034796211.1">
    <property type="nucleotide sequence ID" value="NZ_JMPJ01000076.1"/>
</dbReference>
<keyword evidence="5" id="KW-1185">Reference proteome</keyword>
<dbReference type="PANTHER" id="PTHR22946:SF9">
    <property type="entry name" value="POLYKETIDE TRANSFERASE AF380"/>
    <property type="match status" value="1"/>
</dbReference>
<dbReference type="eggNOG" id="COG1073">
    <property type="taxonomic scope" value="Bacteria"/>
</dbReference>
<protein>
    <submittedName>
        <fullName evidence="4">Dienelactone hydrolase family protein</fullName>
    </submittedName>
</protein>
<evidence type="ECO:0000259" key="3">
    <source>
        <dbReference type="Pfam" id="PF00561"/>
    </source>
</evidence>
<evidence type="ECO:0000313" key="4">
    <source>
        <dbReference type="EMBL" id="KFC77309.1"/>
    </source>
</evidence>
<accession>A0A085G0R4</accession>
<evidence type="ECO:0000313" key="5">
    <source>
        <dbReference type="Proteomes" id="UP000028640"/>
    </source>
</evidence>
<sequence length="287" mass="31367">MKISKYKTADDIAVTLHAPQTGENLPAILLCHGFCGIQEILLPAFVKAFVDAGFAAVTFDYRGFGASGGEKGRLVPEMQIADILTVLGTLQDESIIDSHRIGLWGTSFGGCHVMAAAAQAGDRVKAVVSQLGFADGENVVTGAMSPEDKAGFIATLEKMNDKKLATGKEMMVSITKVLSDDESKAFFEENKTQYPAMDIKIPFLTVRETLRYKPADHAAKVTCPVLVMVAEQDKVNPPEQGIDLYHALTTAEKKLYVEQGAKHYDFYSGEHFTPVVAEQTAWFKRWL</sequence>
<comment type="caution">
    <text evidence="4">The sequence shown here is derived from an EMBL/GenBank/DDBJ whole genome shotgun (WGS) entry which is preliminary data.</text>
</comment>
<evidence type="ECO:0000256" key="2">
    <source>
        <dbReference type="ARBA" id="ARBA00038115"/>
    </source>
</evidence>
<feature type="domain" description="AB hydrolase-1" evidence="3">
    <location>
        <begin position="26"/>
        <end position="269"/>
    </location>
</feature>
<dbReference type="InterPro" id="IPR000073">
    <property type="entry name" value="AB_hydrolase_1"/>
</dbReference>
<dbReference type="InterPro" id="IPR029058">
    <property type="entry name" value="AB_hydrolase_fold"/>
</dbReference>
<dbReference type="GO" id="GO:0052689">
    <property type="term" value="F:carboxylic ester hydrolase activity"/>
    <property type="evidence" value="ECO:0007669"/>
    <property type="project" value="UniProtKB-ARBA"/>
</dbReference>
<name>A0A085G0R4_EWIA3</name>
<comment type="similarity">
    <text evidence="2">Belongs to the AB hydrolase superfamily. FUS2 hydrolase family.</text>
</comment>
<gene>
    <name evidence="4" type="ORF">GEAM_4435</name>
</gene>
<reference evidence="4 5" key="1">
    <citation type="submission" date="2014-05" db="EMBL/GenBank/DDBJ databases">
        <title>ATOL: Assembling a taxonomically balanced genome-scale reconstruction of the evolutionary history of the Enterobacteriaceae.</title>
        <authorList>
            <person name="Plunkett G.III."/>
            <person name="Neeno-Eckwall E.C."/>
            <person name="Glasner J.D."/>
            <person name="Perna N.T."/>
        </authorList>
    </citation>
    <scope>NUCLEOTIDE SEQUENCE [LARGE SCALE GENOMIC DNA]</scope>
    <source>
        <strain evidence="4 5">ATCC 33852</strain>
    </source>
</reference>
<dbReference type="Pfam" id="PF00561">
    <property type="entry name" value="Abhydrolase_1"/>
    <property type="match status" value="1"/>
</dbReference>
<dbReference type="InterPro" id="IPR050261">
    <property type="entry name" value="FrsA_esterase"/>
</dbReference>
<proteinExistence type="inferred from homology"/>
<dbReference type="OrthoDB" id="9805123at2"/>
<dbReference type="EMBL" id="JMPJ01000076">
    <property type="protein sequence ID" value="KFC77309.1"/>
    <property type="molecule type" value="Genomic_DNA"/>
</dbReference>
<dbReference type="Proteomes" id="UP000028640">
    <property type="component" value="Unassembled WGS sequence"/>
</dbReference>
<dbReference type="STRING" id="910964.GEAM_4435"/>
<dbReference type="PANTHER" id="PTHR22946">
    <property type="entry name" value="DIENELACTONE HYDROLASE DOMAIN-CONTAINING PROTEIN-RELATED"/>
    <property type="match status" value="1"/>
</dbReference>
<dbReference type="GeneID" id="78382175"/>
<dbReference type="AlphaFoldDB" id="A0A085G0R4"/>
<dbReference type="SUPFAM" id="SSF53474">
    <property type="entry name" value="alpha/beta-Hydrolases"/>
    <property type="match status" value="1"/>
</dbReference>
<dbReference type="Gene3D" id="3.40.50.1820">
    <property type="entry name" value="alpha/beta hydrolase"/>
    <property type="match status" value="1"/>
</dbReference>
<organism evidence="4 5">
    <name type="scientific">Ewingella americana (strain ATCC 33852 / DSM 4580 / CCUG 14506 / JCM 5911 / LMG 7869 / NCTC 12157 / CDC 1468-78)</name>
    <dbReference type="NCBI Taxonomy" id="910964"/>
    <lineage>
        <taxon>Bacteria</taxon>
        <taxon>Pseudomonadati</taxon>
        <taxon>Pseudomonadota</taxon>
        <taxon>Gammaproteobacteria</taxon>
        <taxon>Enterobacterales</taxon>
        <taxon>Yersiniaceae</taxon>
        <taxon>Ewingella</taxon>
    </lineage>
</organism>